<evidence type="ECO:0000313" key="3">
    <source>
        <dbReference type="Proteomes" id="UP000829685"/>
    </source>
</evidence>
<dbReference type="AlphaFoldDB" id="A0A9Q0AX56"/>
<reference evidence="2" key="1">
    <citation type="submission" date="2021-03" db="EMBL/GenBank/DDBJ databases">
        <title>Revisited historic fungal species revealed as producer of novel bioactive compounds through whole genome sequencing and comparative genomics.</title>
        <authorList>
            <person name="Vignolle G.A."/>
            <person name="Hochenegger N."/>
            <person name="Mach R.L."/>
            <person name="Mach-Aigner A.R."/>
            <person name="Javad Rahimi M."/>
            <person name="Salim K.A."/>
            <person name="Chan C.M."/>
            <person name="Lim L.B.L."/>
            <person name="Cai F."/>
            <person name="Druzhinina I.S."/>
            <person name="U'Ren J.M."/>
            <person name="Derntl C."/>
        </authorList>
    </citation>
    <scope>NUCLEOTIDE SEQUENCE</scope>
    <source>
        <strain evidence="2">TUCIM 5799</strain>
    </source>
</reference>
<evidence type="ECO:0000313" key="2">
    <source>
        <dbReference type="EMBL" id="KAI1881865.1"/>
    </source>
</evidence>
<accession>A0A9Q0AX56</accession>
<feature type="compositionally biased region" description="Polar residues" evidence="1">
    <location>
        <begin position="251"/>
        <end position="263"/>
    </location>
</feature>
<name>A0A9Q0AX56_9PEZI</name>
<dbReference type="OrthoDB" id="5244855at2759"/>
<evidence type="ECO:0000256" key="1">
    <source>
        <dbReference type="SAM" id="MobiDB-lite"/>
    </source>
</evidence>
<dbReference type="EMBL" id="JAFIMR010000001">
    <property type="protein sequence ID" value="KAI1881865.1"/>
    <property type="molecule type" value="Genomic_DNA"/>
</dbReference>
<protein>
    <submittedName>
        <fullName evidence="2">Uncharacterized protein</fullName>
    </submittedName>
</protein>
<feature type="region of interest" description="Disordered" evidence="1">
    <location>
        <begin position="251"/>
        <end position="272"/>
    </location>
</feature>
<gene>
    <name evidence="2" type="ORF">JX265_000691</name>
</gene>
<feature type="region of interest" description="Disordered" evidence="1">
    <location>
        <begin position="121"/>
        <end position="142"/>
    </location>
</feature>
<organism evidence="2 3">
    <name type="scientific">Neoarthrinium moseri</name>
    <dbReference type="NCBI Taxonomy" id="1658444"/>
    <lineage>
        <taxon>Eukaryota</taxon>
        <taxon>Fungi</taxon>
        <taxon>Dikarya</taxon>
        <taxon>Ascomycota</taxon>
        <taxon>Pezizomycotina</taxon>
        <taxon>Sordariomycetes</taxon>
        <taxon>Xylariomycetidae</taxon>
        <taxon>Amphisphaeriales</taxon>
        <taxon>Apiosporaceae</taxon>
        <taxon>Neoarthrinium</taxon>
    </lineage>
</organism>
<sequence length="294" mass="28747">MKTSSIAAVLAPSAASAQWWGGAPECAQSCLSSAYWGSASATTSAYWPAQSEYCASDKGDQVSSCVNAGCASTSTAWASYSSLSSSLCSQWESCTSAGSTGVQTITYPSGSVTWGAPGGWPTGKGGPGNWGGPSGPGGPGGAGGWAGVEGNQVWSEWAAAYSGSKTWSGGVVTVTGCVGNGSPWYAGPNGGWNDHGGFNGWVGWGAGWSQGPTVTTTVTYTTTDAQGSESVYTGLATVAAAVSGDITTTQTLGSQTAGPTATHNAAPGGRAEGSAVTGMMGVALGAVVAVAGML</sequence>
<comment type="caution">
    <text evidence="2">The sequence shown here is derived from an EMBL/GenBank/DDBJ whole genome shotgun (WGS) entry which is preliminary data.</text>
</comment>
<keyword evidence="3" id="KW-1185">Reference proteome</keyword>
<proteinExistence type="predicted"/>
<dbReference type="Proteomes" id="UP000829685">
    <property type="component" value="Unassembled WGS sequence"/>
</dbReference>